<feature type="compositionally biased region" description="Pro residues" evidence="1">
    <location>
        <begin position="42"/>
        <end position="58"/>
    </location>
</feature>
<feature type="non-terminal residue" evidence="2">
    <location>
        <position position="124"/>
    </location>
</feature>
<gene>
    <name evidence="2" type="ORF">AVDCRST_MAG89-3336</name>
</gene>
<dbReference type="EMBL" id="CADCTV010000698">
    <property type="protein sequence ID" value="CAA9354574.1"/>
    <property type="molecule type" value="Genomic_DNA"/>
</dbReference>
<reference evidence="2" key="1">
    <citation type="submission" date="2020-02" db="EMBL/GenBank/DDBJ databases">
        <authorList>
            <person name="Meier V. D."/>
        </authorList>
    </citation>
    <scope>NUCLEOTIDE SEQUENCE</scope>
    <source>
        <strain evidence="2">AVDCRST_MAG89</strain>
    </source>
</reference>
<feature type="region of interest" description="Disordered" evidence="1">
    <location>
        <begin position="29"/>
        <end position="124"/>
    </location>
</feature>
<feature type="non-terminal residue" evidence="2">
    <location>
        <position position="1"/>
    </location>
</feature>
<proteinExistence type="predicted"/>
<name>A0A6J4MBY2_9BACT</name>
<evidence type="ECO:0000313" key="2">
    <source>
        <dbReference type="EMBL" id="CAA9354574.1"/>
    </source>
</evidence>
<feature type="compositionally biased region" description="Basic residues" evidence="1">
    <location>
        <begin position="67"/>
        <end position="99"/>
    </location>
</feature>
<protein>
    <submittedName>
        <fullName evidence="2">Uncharacterized protein</fullName>
    </submittedName>
</protein>
<accession>A0A6J4MBY2</accession>
<sequence length="124" mass="12921">GPHPHPPRGRPCIASAGGAVFVEGVGVRGIWSGGRRGGGGDGPPPPPGRDPDGHPPPAHGRLGSPRHPARRPAHRRHPGDRLHRRRPGPRPRPRNRLRGLHLQALPGAAPDLRHPRAAGGGSGV</sequence>
<evidence type="ECO:0000256" key="1">
    <source>
        <dbReference type="SAM" id="MobiDB-lite"/>
    </source>
</evidence>
<dbReference type="AlphaFoldDB" id="A0A6J4MBY2"/>
<organism evidence="2">
    <name type="scientific">uncultured Gemmatimonadota bacterium</name>
    <dbReference type="NCBI Taxonomy" id="203437"/>
    <lineage>
        <taxon>Bacteria</taxon>
        <taxon>Pseudomonadati</taxon>
        <taxon>Gemmatimonadota</taxon>
        <taxon>environmental samples</taxon>
    </lineage>
</organism>
<feature type="compositionally biased region" description="Gly residues" evidence="1">
    <location>
        <begin position="31"/>
        <end position="41"/>
    </location>
</feature>